<name>A0A537J8B9_9BACT</name>
<dbReference type="EMBL" id="VBAN01000301">
    <property type="protein sequence ID" value="TMI79789.1"/>
    <property type="molecule type" value="Genomic_DNA"/>
</dbReference>
<proteinExistence type="predicted"/>
<sequence length="69" mass="7777">MGVMRHYSYSAGPVTIRKTARPKHEGIPREGVPKTMTSLDVLLSIWIAESMLESETRPKKRVRKAAVRA</sequence>
<comment type="caution">
    <text evidence="1">The sequence shown here is derived from an EMBL/GenBank/DDBJ whole genome shotgun (WGS) entry which is preliminary data.</text>
</comment>
<dbReference type="AlphaFoldDB" id="A0A537J8B9"/>
<organism evidence="1 2">
    <name type="scientific">Candidatus Segetimicrobium genomatis</name>
    <dbReference type="NCBI Taxonomy" id="2569760"/>
    <lineage>
        <taxon>Bacteria</taxon>
        <taxon>Bacillati</taxon>
        <taxon>Candidatus Sysuimicrobiota</taxon>
        <taxon>Candidatus Sysuimicrobiia</taxon>
        <taxon>Candidatus Sysuimicrobiales</taxon>
        <taxon>Candidatus Segetimicrobiaceae</taxon>
        <taxon>Candidatus Segetimicrobium</taxon>
    </lineage>
</organism>
<accession>A0A537J8B9</accession>
<evidence type="ECO:0000313" key="2">
    <source>
        <dbReference type="Proteomes" id="UP000318093"/>
    </source>
</evidence>
<reference evidence="1 2" key="1">
    <citation type="journal article" date="2019" name="Nat. Microbiol.">
        <title>Mediterranean grassland soil C-N compound turnover is dependent on rainfall and depth, and is mediated by genomically divergent microorganisms.</title>
        <authorList>
            <person name="Diamond S."/>
            <person name="Andeer P.F."/>
            <person name="Li Z."/>
            <person name="Crits-Christoph A."/>
            <person name="Burstein D."/>
            <person name="Anantharaman K."/>
            <person name="Lane K.R."/>
            <person name="Thomas B.C."/>
            <person name="Pan C."/>
            <person name="Northen T.R."/>
            <person name="Banfield J.F."/>
        </authorList>
    </citation>
    <scope>NUCLEOTIDE SEQUENCE [LARGE SCALE GENOMIC DNA]</scope>
    <source>
        <strain evidence="1">NP_6</strain>
    </source>
</reference>
<dbReference type="Proteomes" id="UP000318093">
    <property type="component" value="Unassembled WGS sequence"/>
</dbReference>
<gene>
    <name evidence="1" type="ORF">E6H03_09585</name>
</gene>
<evidence type="ECO:0000313" key="1">
    <source>
        <dbReference type="EMBL" id="TMI79789.1"/>
    </source>
</evidence>
<protein>
    <submittedName>
        <fullName evidence="1">Uncharacterized protein</fullName>
    </submittedName>
</protein>